<evidence type="ECO:0000256" key="9">
    <source>
        <dbReference type="ARBA" id="ARBA00023136"/>
    </source>
</evidence>
<keyword evidence="6 11" id="KW-0067">ATP-binding</keyword>
<evidence type="ECO:0000256" key="6">
    <source>
        <dbReference type="ARBA" id="ARBA00022840"/>
    </source>
</evidence>
<dbReference type="PROSITE" id="PS50893">
    <property type="entry name" value="ABC_TRANSPORTER_2"/>
    <property type="match status" value="1"/>
</dbReference>
<evidence type="ECO:0000256" key="1">
    <source>
        <dbReference type="ARBA" id="ARBA00004202"/>
    </source>
</evidence>
<keyword evidence="5" id="KW-0547">Nucleotide-binding</keyword>
<dbReference type="EMBL" id="AP025635">
    <property type="protein sequence ID" value="BDG66446.1"/>
    <property type="molecule type" value="Genomic_DNA"/>
</dbReference>
<evidence type="ECO:0000256" key="5">
    <source>
        <dbReference type="ARBA" id="ARBA00022741"/>
    </source>
</evidence>
<keyword evidence="9" id="KW-0472">Membrane</keyword>
<protein>
    <submittedName>
        <fullName evidence="11">Iron ABC transporter ATP-binding protein</fullName>
    </submittedName>
</protein>
<dbReference type="Gene3D" id="3.40.50.300">
    <property type="entry name" value="P-loop containing nucleotide triphosphate hydrolases"/>
    <property type="match status" value="1"/>
</dbReference>
<proteinExistence type="predicted"/>
<gene>
    <name evidence="11" type="primary">fepC_1</name>
    <name evidence="11" type="ORF">ENLAB_00100</name>
</gene>
<evidence type="ECO:0000256" key="8">
    <source>
        <dbReference type="ARBA" id="ARBA00023065"/>
    </source>
</evidence>
<keyword evidence="12" id="KW-1185">Reference proteome</keyword>
<feature type="domain" description="ABC transporter" evidence="10">
    <location>
        <begin position="2"/>
        <end position="236"/>
    </location>
</feature>
<dbReference type="SMART" id="SM00382">
    <property type="entry name" value="AAA"/>
    <property type="match status" value="1"/>
</dbReference>
<reference evidence="11 12" key="1">
    <citation type="submission" date="2022-03" db="EMBL/GenBank/DDBJ databases">
        <title>Complete genome sequence of Enterococcus innesii DB-1.</title>
        <authorList>
            <person name="Fukuda D."/>
            <person name="Nolasco-Hipolito C."/>
        </authorList>
    </citation>
    <scope>NUCLEOTIDE SEQUENCE [LARGE SCALE GENOMIC DNA]</scope>
    <source>
        <strain evidence="11 12">DB-1</strain>
    </source>
</reference>
<comment type="subcellular location">
    <subcellularLocation>
        <location evidence="1">Cell membrane</location>
        <topology evidence="1">Peripheral membrane protein</topology>
    </subcellularLocation>
</comment>
<evidence type="ECO:0000256" key="4">
    <source>
        <dbReference type="ARBA" id="ARBA00022496"/>
    </source>
</evidence>
<dbReference type="GeneID" id="83456012"/>
<keyword evidence="2" id="KW-0813">Transport</keyword>
<name>A0ABN6NJJ8_9ENTE</name>
<sequence>MIETKNVSKNYAKTQVLTKCSLALPEQKMIAFIGPNGAGKSTLLSLVSRMLDQRTGDIYLDGTEIRQWKSKELAKKMAFLQQSNRYAVNLTVRELVAFGRYPYNRGRQSAADDVIIDDSLSKLSLTEYAGQSIHELSGGQLQRVYLAMILAQDTDYLLLDEPLNNLDLKHANQLMKLLTTLVEEYQKTVVIVLHDINFAARYADHIVAMKDGQIFKAAGTEAVIREEVLEALYEIPIKLVQVDGRQFCYTFQ</sequence>
<evidence type="ECO:0000256" key="2">
    <source>
        <dbReference type="ARBA" id="ARBA00022448"/>
    </source>
</evidence>
<dbReference type="Pfam" id="PF00005">
    <property type="entry name" value="ABC_tran"/>
    <property type="match status" value="1"/>
</dbReference>
<accession>A0ABN6NJJ8</accession>
<evidence type="ECO:0000313" key="12">
    <source>
        <dbReference type="Proteomes" id="UP000831692"/>
    </source>
</evidence>
<keyword evidence="8" id="KW-0406">Ion transport</keyword>
<dbReference type="RefSeq" id="WP_081118730.1">
    <property type="nucleotide sequence ID" value="NZ_AP025635.1"/>
</dbReference>
<evidence type="ECO:0000313" key="11">
    <source>
        <dbReference type="EMBL" id="BDG66446.1"/>
    </source>
</evidence>
<dbReference type="InterPro" id="IPR003439">
    <property type="entry name" value="ABC_transporter-like_ATP-bd"/>
</dbReference>
<organism evidence="11 12">
    <name type="scientific">Enterococcus innesii</name>
    <dbReference type="NCBI Taxonomy" id="2839759"/>
    <lineage>
        <taxon>Bacteria</taxon>
        <taxon>Bacillati</taxon>
        <taxon>Bacillota</taxon>
        <taxon>Bacilli</taxon>
        <taxon>Lactobacillales</taxon>
        <taxon>Enterococcaceae</taxon>
        <taxon>Enterococcus</taxon>
    </lineage>
</organism>
<dbReference type="InterPro" id="IPR027417">
    <property type="entry name" value="P-loop_NTPase"/>
</dbReference>
<keyword evidence="7" id="KW-0408">Iron</keyword>
<evidence type="ECO:0000256" key="7">
    <source>
        <dbReference type="ARBA" id="ARBA00023004"/>
    </source>
</evidence>
<dbReference type="PANTHER" id="PTHR42771:SF3">
    <property type="entry name" value="PETROBACTIN IMPORT ATP-BINDING PROTEIN YCLP"/>
    <property type="match status" value="1"/>
</dbReference>
<keyword evidence="3" id="KW-1003">Cell membrane</keyword>
<dbReference type="GO" id="GO:0005524">
    <property type="term" value="F:ATP binding"/>
    <property type="evidence" value="ECO:0007669"/>
    <property type="project" value="UniProtKB-KW"/>
</dbReference>
<dbReference type="Proteomes" id="UP000831692">
    <property type="component" value="Chromosome"/>
</dbReference>
<dbReference type="CDD" id="cd03214">
    <property type="entry name" value="ABC_Iron-Siderophores_B12_Hemin"/>
    <property type="match status" value="1"/>
</dbReference>
<dbReference type="SUPFAM" id="SSF52540">
    <property type="entry name" value="P-loop containing nucleoside triphosphate hydrolases"/>
    <property type="match status" value="1"/>
</dbReference>
<evidence type="ECO:0000259" key="10">
    <source>
        <dbReference type="PROSITE" id="PS50893"/>
    </source>
</evidence>
<dbReference type="InterPro" id="IPR003593">
    <property type="entry name" value="AAA+_ATPase"/>
</dbReference>
<keyword evidence="4" id="KW-0410">Iron transport</keyword>
<evidence type="ECO:0000256" key="3">
    <source>
        <dbReference type="ARBA" id="ARBA00022475"/>
    </source>
</evidence>
<dbReference type="InterPro" id="IPR051535">
    <property type="entry name" value="Siderophore_ABC-ATPase"/>
</dbReference>
<dbReference type="PANTHER" id="PTHR42771">
    <property type="entry name" value="IRON(3+)-HYDROXAMATE IMPORT ATP-BINDING PROTEIN FHUC"/>
    <property type="match status" value="1"/>
</dbReference>